<keyword evidence="3" id="KW-0539">Nucleus</keyword>
<organism evidence="6 7">
    <name type="scientific">Coprinellus micaceus</name>
    <name type="common">Glistening ink-cap mushroom</name>
    <name type="synonym">Coprinus micaceus</name>
    <dbReference type="NCBI Taxonomy" id="71717"/>
    <lineage>
        <taxon>Eukaryota</taxon>
        <taxon>Fungi</taxon>
        <taxon>Dikarya</taxon>
        <taxon>Basidiomycota</taxon>
        <taxon>Agaricomycotina</taxon>
        <taxon>Agaricomycetes</taxon>
        <taxon>Agaricomycetidae</taxon>
        <taxon>Agaricales</taxon>
        <taxon>Agaricineae</taxon>
        <taxon>Psathyrellaceae</taxon>
        <taxon>Coprinellus</taxon>
    </lineage>
</organism>
<sequence length="1005" mass="111438">MNTLQDPTKKTSIVSLLNPDVASVYPQNSVPIQTPAHHSISVGPGQRRPHTHQTAPLVHSTPPYPEGTSFRLSSASWSGGITHQEVQHHSGRNSYSADRRDGSGYPPIAPRAGVDHGASHSASYRTYGRPRATSIQSMTGIEPVQAWQPQPEPSTSGVSCAVLSNGLEHSTGYQSTGTGQPPAAGWQASERASLRLVARGSVPPTAQGSISHQSYHIPSSGVGYPVMVPYAAQVQSHQAPPHHSTSSKRQLPESEAPTPKAKRPAKAKPKSGSDGSPAPSKRGFNAKKRNEAAQIAAQNVHEKSSESSNGTVIAQHGGHIFETQFARCMSNRYRTEDFPRCVSCTRRWAGDTCRFQGIRCFVKDAGQDNVIVGMRFNSAKPSDVPELHFPKIWNVPLNQRHIDRCKKVIAKALLSTLKSERKHLSLLDLIRRARESDVRVTCDTCMTSIFSSSWMCRLCGREACADCYALVCELTKDPPDSTPQQVQERQRRREKYAHGNPFFLSCTKRNEHQSECFSPMSRFFAEELDDAIEEMEKVVHMIQADPQNGDPGRGDENGGGGDAEAGSTWDADTTAIAKRPPLLGRPPDWTAVFKSKAIPRADFHPSLRPSASCLAGEPYVPPNLVEAATLTPYWEICRYTKDEVTPAEDPEKFARIWGHGEPVVVANILGDFTIDWSPEYFIQEFGDRECLITECEQDSNKKTTIKEFFGEFGKYEGRQGAVWKLKDWPPSADFKTAFPKLFKDFSEAVPVPDYVRRDGVCNIGSHFPSNVVAPDLGPKMYNAWAANQNPGCKGSTRLHMDMADAVNVMLFAAPCPDGSPGCAVWDIYRAEDSDKIRVYLRRKYNLGPHYDPIHGQQYYLDDSLKEMLYRELGVISYRMYQRPGEAIFVPAGCAHQVSNLADSIKIATDYVSPENIDRCTKLTKEFREQNKSKVWKEDILQLKTMMWFAWQSCSRQEKRLREEAQDRTYDSSSSREGPGSLHGRSRANTVSSQSGSSSTPRSTGK</sequence>
<dbReference type="InterPro" id="IPR045109">
    <property type="entry name" value="LSDs-like"/>
</dbReference>
<dbReference type="AlphaFoldDB" id="A0A4Y7T5I7"/>
<reference evidence="6 7" key="1">
    <citation type="journal article" date="2019" name="Nat. Ecol. Evol.">
        <title>Megaphylogeny resolves global patterns of mushroom evolution.</title>
        <authorList>
            <person name="Varga T."/>
            <person name="Krizsan K."/>
            <person name="Foldi C."/>
            <person name="Dima B."/>
            <person name="Sanchez-Garcia M."/>
            <person name="Sanchez-Ramirez S."/>
            <person name="Szollosi G.J."/>
            <person name="Szarkandi J.G."/>
            <person name="Papp V."/>
            <person name="Albert L."/>
            <person name="Andreopoulos W."/>
            <person name="Angelini C."/>
            <person name="Antonin V."/>
            <person name="Barry K.W."/>
            <person name="Bougher N.L."/>
            <person name="Buchanan P."/>
            <person name="Buyck B."/>
            <person name="Bense V."/>
            <person name="Catcheside P."/>
            <person name="Chovatia M."/>
            <person name="Cooper J."/>
            <person name="Damon W."/>
            <person name="Desjardin D."/>
            <person name="Finy P."/>
            <person name="Geml J."/>
            <person name="Haridas S."/>
            <person name="Hughes K."/>
            <person name="Justo A."/>
            <person name="Karasinski D."/>
            <person name="Kautmanova I."/>
            <person name="Kiss B."/>
            <person name="Kocsube S."/>
            <person name="Kotiranta H."/>
            <person name="LaButti K.M."/>
            <person name="Lechner B.E."/>
            <person name="Liimatainen K."/>
            <person name="Lipzen A."/>
            <person name="Lukacs Z."/>
            <person name="Mihaltcheva S."/>
            <person name="Morgado L.N."/>
            <person name="Niskanen T."/>
            <person name="Noordeloos M.E."/>
            <person name="Ohm R.A."/>
            <person name="Ortiz-Santana B."/>
            <person name="Ovrebo C."/>
            <person name="Racz N."/>
            <person name="Riley R."/>
            <person name="Savchenko A."/>
            <person name="Shiryaev A."/>
            <person name="Soop K."/>
            <person name="Spirin V."/>
            <person name="Szebenyi C."/>
            <person name="Tomsovsky M."/>
            <person name="Tulloss R.E."/>
            <person name="Uehling J."/>
            <person name="Grigoriev I.V."/>
            <person name="Vagvolgyi C."/>
            <person name="Papp T."/>
            <person name="Martin F.M."/>
            <person name="Miettinen O."/>
            <person name="Hibbett D.S."/>
            <person name="Nagy L.G."/>
        </authorList>
    </citation>
    <scope>NUCLEOTIDE SEQUENCE [LARGE SCALE GENOMIC DNA]</scope>
    <source>
        <strain evidence="6 7">FP101781</strain>
    </source>
</reference>
<dbReference type="GO" id="GO:0032454">
    <property type="term" value="F:histone H3K9 demethylase activity"/>
    <property type="evidence" value="ECO:0007669"/>
    <property type="project" value="InterPro"/>
</dbReference>
<feature type="region of interest" description="Disordered" evidence="4">
    <location>
        <begin position="80"/>
        <end position="122"/>
    </location>
</feature>
<dbReference type="SMART" id="SM00558">
    <property type="entry name" value="JmjC"/>
    <property type="match status" value="1"/>
</dbReference>
<dbReference type="STRING" id="71717.A0A4Y7T5I7"/>
<feature type="region of interest" description="Disordered" evidence="4">
    <location>
        <begin position="234"/>
        <end position="285"/>
    </location>
</feature>
<dbReference type="GO" id="GO:0000118">
    <property type="term" value="C:histone deacetylase complex"/>
    <property type="evidence" value="ECO:0007669"/>
    <property type="project" value="TreeGrafter"/>
</dbReference>
<dbReference type="InterPro" id="IPR003347">
    <property type="entry name" value="JmjC_dom"/>
</dbReference>
<dbReference type="GO" id="GO:0031490">
    <property type="term" value="F:chromatin DNA binding"/>
    <property type="evidence" value="ECO:0007669"/>
    <property type="project" value="TreeGrafter"/>
</dbReference>
<evidence type="ECO:0000313" key="6">
    <source>
        <dbReference type="EMBL" id="TEB29433.1"/>
    </source>
</evidence>
<dbReference type="EMBL" id="QPFP01000027">
    <property type="protein sequence ID" value="TEB29433.1"/>
    <property type="molecule type" value="Genomic_DNA"/>
</dbReference>
<dbReference type="OrthoDB" id="1667110at2759"/>
<feature type="domain" description="JmjC" evidence="5">
    <location>
        <begin position="756"/>
        <end position="927"/>
    </location>
</feature>
<accession>A0A4Y7T5I7</accession>
<dbReference type="Proteomes" id="UP000298030">
    <property type="component" value="Unassembled WGS sequence"/>
</dbReference>
<evidence type="ECO:0000313" key="7">
    <source>
        <dbReference type="Proteomes" id="UP000298030"/>
    </source>
</evidence>
<gene>
    <name evidence="6" type="ORF">FA13DRAFT_1734617</name>
</gene>
<dbReference type="GO" id="GO:0046872">
    <property type="term" value="F:metal ion binding"/>
    <property type="evidence" value="ECO:0007669"/>
    <property type="project" value="UniProtKB-KW"/>
</dbReference>
<proteinExistence type="predicted"/>
<feature type="compositionally biased region" description="Low complexity" evidence="4">
    <location>
        <begin position="989"/>
        <end position="1005"/>
    </location>
</feature>
<dbReference type="GO" id="GO:0000785">
    <property type="term" value="C:chromatin"/>
    <property type="evidence" value="ECO:0007669"/>
    <property type="project" value="TreeGrafter"/>
</dbReference>
<comment type="caution">
    <text evidence="6">The sequence shown here is derived from an EMBL/GenBank/DDBJ whole genome shotgun (WGS) entry which is preliminary data.</text>
</comment>
<feature type="compositionally biased region" description="Polar residues" evidence="4">
    <location>
        <begin position="234"/>
        <end position="249"/>
    </location>
</feature>
<evidence type="ECO:0000259" key="5">
    <source>
        <dbReference type="PROSITE" id="PS51184"/>
    </source>
</evidence>
<feature type="region of interest" description="Disordered" evidence="4">
    <location>
        <begin position="960"/>
        <end position="1005"/>
    </location>
</feature>
<dbReference type="Gene3D" id="2.60.120.650">
    <property type="entry name" value="Cupin"/>
    <property type="match status" value="1"/>
</dbReference>
<feature type="compositionally biased region" description="Basic and acidic residues" evidence="4">
    <location>
        <begin position="960"/>
        <end position="969"/>
    </location>
</feature>
<feature type="region of interest" description="Disordered" evidence="4">
    <location>
        <begin position="32"/>
        <end position="68"/>
    </location>
</feature>
<feature type="region of interest" description="Disordered" evidence="4">
    <location>
        <begin position="544"/>
        <end position="568"/>
    </location>
</feature>
<dbReference type="SUPFAM" id="SSF51197">
    <property type="entry name" value="Clavaminate synthase-like"/>
    <property type="match status" value="1"/>
</dbReference>
<keyword evidence="2" id="KW-0479">Metal-binding</keyword>
<dbReference type="GO" id="GO:0003712">
    <property type="term" value="F:transcription coregulator activity"/>
    <property type="evidence" value="ECO:0007669"/>
    <property type="project" value="TreeGrafter"/>
</dbReference>
<dbReference type="PANTHER" id="PTHR12549:SF38">
    <property type="entry name" value="JMJC DOMAIN-CONTAINING HISTONE DEMETHYLASE 2, ISOFORM A"/>
    <property type="match status" value="1"/>
</dbReference>
<evidence type="ECO:0000256" key="4">
    <source>
        <dbReference type="SAM" id="MobiDB-lite"/>
    </source>
</evidence>
<keyword evidence="7" id="KW-1185">Reference proteome</keyword>
<protein>
    <submittedName>
        <fullName evidence="6">Clavaminate synthase-like protein</fullName>
    </submittedName>
</protein>
<dbReference type="PROSITE" id="PS51184">
    <property type="entry name" value="JMJC"/>
    <property type="match status" value="1"/>
</dbReference>
<feature type="compositionally biased region" description="Basic residues" evidence="4">
    <location>
        <begin position="260"/>
        <end position="269"/>
    </location>
</feature>
<name>A0A4Y7T5I7_COPMI</name>
<evidence type="ECO:0000256" key="3">
    <source>
        <dbReference type="ARBA" id="ARBA00023242"/>
    </source>
</evidence>
<dbReference type="GO" id="GO:0006357">
    <property type="term" value="P:regulation of transcription by RNA polymerase II"/>
    <property type="evidence" value="ECO:0007669"/>
    <property type="project" value="TreeGrafter"/>
</dbReference>
<evidence type="ECO:0000256" key="1">
    <source>
        <dbReference type="ARBA" id="ARBA00004123"/>
    </source>
</evidence>
<dbReference type="Pfam" id="PF02373">
    <property type="entry name" value="JmjC"/>
    <property type="match status" value="1"/>
</dbReference>
<dbReference type="PANTHER" id="PTHR12549">
    <property type="entry name" value="JMJC DOMAIN-CONTAINING HISTONE DEMETHYLATION PROTEIN"/>
    <property type="match status" value="1"/>
</dbReference>
<comment type="subcellular location">
    <subcellularLocation>
        <location evidence="1">Nucleus</location>
    </subcellularLocation>
</comment>
<evidence type="ECO:0000256" key="2">
    <source>
        <dbReference type="ARBA" id="ARBA00022723"/>
    </source>
</evidence>